<dbReference type="OrthoDB" id="9794226at2"/>
<evidence type="ECO:0000256" key="4">
    <source>
        <dbReference type="ARBA" id="ARBA00049872"/>
    </source>
</evidence>
<dbReference type="EC" id="1.4.3.19" evidence="5"/>
<evidence type="ECO:0000256" key="1">
    <source>
        <dbReference type="ARBA" id="ARBA00004948"/>
    </source>
</evidence>
<evidence type="ECO:0000259" key="6">
    <source>
        <dbReference type="Pfam" id="PF01266"/>
    </source>
</evidence>
<dbReference type="PANTHER" id="PTHR13847">
    <property type="entry name" value="SARCOSINE DEHYDROGENASE-RELATED"/>
    <property type="match status" value="1"/>
</dbReference>
<keyword evidence="3" id="KW-0560">Oxidoreductase</keyword>
<keyword evidence="8" id="KW-1185">Reference proteome</keyword>
<sequence length="376" mass="40702">MNKPDVVVIGGGVIGCAIAYYLTKRGARVTVLERDRIGDHASSAAAGMLGAQVETSFPGPMVDLCLASRRMFPDLQQELLQLTGLDIEWNSAGMLRLAMDERESGELQQRGEWQREIGEKAEWWSQEQLIQSEPALSSEVKGALHLPGDTQVSAPRLTRAFARGLHILGGKGVEGAFVTGLRVERGRVKEVETSAGSYRPEQVVLAAGVWTRSVARMAGVSLPVFPVKGESLSVQVSEPLFRKTLFGPGAYLVPKPDGQVIVGATERENDTSPGVTLEGLHRLSREALRMVPELSGGNWERSWAGFRPGSPDGLPYLGRVKELSNLYVASGHFRNGILLSPVTGRGMADLLAGLEVPEFHPFSPERGERVTQSGWG</sequence>
<evidence type="ECO:0000256" key="2">
    <source>
        <dbReference type="ARBA" id="ARBA00022977"/>
    </source>
</evidence>
<dbReference type="GO" id="GO:0043799">
    <property type="term" value="F:glycine oxidase activity"/>
    <property type="evidence" value="ECO:0007669"/>
    <property type="project" value="UniProtKB-EC"/>
</dbReference>
<dbReference type="AlphaFoldDB" id="A0A235B5X4"/>
<comment type="catalytic activity">
    <reaction evidence="4">
        <text>glycine + O2 + H2O = glyoxylate + H2O2 + NH4(+)</text>
        <dbReference type="Rhea" id="RHEA:11532"/>
        <dbReference type="ChEBI" id="CHEBI:15377"/>
        <dbReference type="ChEBI" id="CHEBI:15379"/>
        <dbReference type="ChEBI" id="CHEBI:16240"/>
        <dbReference type="ChEBI" id="CHEBI:28938"/>
        <dbReference type="ChEBI" id="CHEBI:36655"/>
        <dbReference type="ChEBI" id="CHEBI:57305"/>
        <dbReference type="EC" id="1.4.3.19"/>
    </reaction>
</comment>
<dbReference type="NCBIfam" id="TIGR02352">
    <property type="entry name" value="thiamin_ThiO"/>
    <property type="match status" value="1"/>
</dbReference>
<reference evidence="7 8" key="1">
    <citation type="submission" date="2017-07" db="EMBL/GenBank/DDBJ databases">
        <title>The genome sequence of Paludifilum halophilum highlights mechanisms for microbial adaptation to high salt environemnts.</title>
        <authorList>
            <person name="Belbahri L."/>
        </authorList>
    </citation>
    <scope>NUCLEOTIDE SEQUENCE [LARGE SCALE GENOMIC DNA]</scope>
    <source>
        <strain evidence="7 8">DSM 102817</strain>
    </source>
</reference>
<dbReference type="GO" id="GO:0005737">
    <property type="term" value="C:cytoplasm"/>
    <property type="evidence" value="ECO:0007669"/>
    <property type="project" value="TreeGrafter"/>
</dbReference>
<dbReference type="PROSITE" id="PS51257">
    <property type="entry name" value="PROKAR_LIPOPROTEIN"/>
    <property type="match status" value="1"/>
</dbReference>
<dbReference type="RefSeq" id="WP_094264376.1">
    <property type="nucleotide sequence ID" value="NZ_NOWF01000005.1"/>
</dbReference>
<feature type="domain" description="FAD dependent oxidoreductase" evidence="6">
    <location>
        <begin position="5"/>
        <end position="350"/>
    </location>
</feature>
<dbReference type="UniPathway" id="UPA00060"/>
<evidence type="ECO:0000313" key="7">
    <source>
        <dbReference type="EMBL" id="OYD07706.1"/>
    </source>
</evidence>
<accession>A0A235B5X4</accession>
<dbReference type="SUPFAM" id="SSF51905">
    <property type="entry name" value="FAD/NAD(P)-binding domain"/>
    <property type="match status" value="1"/>
</dbReference>
<dbReference type="Pfam" id="PF01266">
    <property type="entry name" value="DAO"/>
    <property type="match status" value="1"/>
</dbReference>
<dbReference type="InterPro" id="IPR012727">
    <property type="entry name" value="Gly_oxidase_ThiO"/>
</dbReference>
<dbReference type="Gene3D" id="3.50.50.60">
    <property type="entry name" value="FAD/NAD(P)-binding domain"/>
    <property type="match status" value="1"/>
</dbReference>
<name>A0A235B5X4_9BACL</name>
<dbReference type="Gene3D" id="3.30.9.10">
    <property type="entry name" value="D-Amino Acid Oxidase, subunit A, domain 2"/>
    <property type="match status" value="1"/>
</dbReference>
<gene>
    <name evidence="7" type="primary">thiO</name>
    <name evidence="7" type="ORF">CHM34_09525</name>
</gene>
<evidence type="ECO:0000313" key="8">
    <source>
        <dbReference type="Proteomes" id="UP000215459"/>
    </source>
</evidence>
<comment type="caution">
    <text evidence="7">The sequence shown here is derived from an EMBL/GenBank/DDBJ whole genome shotgun (WGS) entry which is preliminary data.</text>
</comment>
<dbReference type="SUPFAM" id="SSF54373">
    <property type="entry name" value="FAD-linked reductases, C-terminal domain"/>
    <property type="match status" value="1"/>
</dbReference>
<protein>
    <recommendedName>
        <fullName evidence="5">glycine oxidase</fullName>
        <ecNumber evidence="5">1.4.3.19</ecNumber>
    </recommendedName>
</protein>
<dbReference type="GO" id="GO:0009229">
    <property type="term" value="P:thiamine diphosphate biosynthetic process"/>
    <property type="evidence" value="ECO:0007669"/>
    <property type="project" value="UniProtKB-UniPathway"/>
</dbReference>
<dbReference type="InterPro" id="IPR036188">
    <property type="entry name" value="FAD/NAD-bd_sf"/>
</dbReference>
<dbReference type="GO" id="GO:0009228">
    <property type="term" value="P:thiamine biosynthetic process"/>
    <property type="evidence" value="ECO:0007669"/>
    <property type="project" value="UniProtKB-KW"/>
</dbReference>
<dbReference type="GO" id="GO:0050660">
    <property type="term" value="F:flavin adenine dinucleotide binding"/>
    <property type="evidence" value="ECO:0007669"/>
    <property type="project" value="InterPro"/>
</dbReference>
<keyword evidence="2" id="KW-0784">Thiamine biosynthesis</keyword>
<dbReference type="PANTHER" id="PTHR13847:SF289">
    <property type="entry name" value="GLYCINE OXIDASE"/>
    <property type="match status" value="1"/>
</dbReference>
<dbReference type="EMBL" id="NOWF01000005">
    <property type="protein sequence ID" value="OYD07706.1"/>
    <property type="molecule type" value="Genomic_DNA"/>
</dbReference>
<comment type="pathway">
    <text evidence="1">Cofactor biosynthesis; thiamine diphosphate biosynthesis.</text>
</comment>
<dbReference type="InterPro" id="IPR006076">
    <property type="entry name" value="FAD-dep_OxRdtase"/>
</dbReference>
<evidence type="ECO:0000256" key="3">
    <source>
        <dbReference type="ARBA" id="ARBA00023002"/>
    </source>
</evidence>
<evidence type="ECO:0000256" key="5">
    <source>
        <dbReference type="ARBA" id="ARBA00050018"/>
    </source>
</evidence>
<proteinExistence type="predicted"/>
<dbReference type="Proteomes" id="UP000215459">
    <property type="component" value="Unassembled WGS sequence"/>
</dbReference>
<organism evidence="7 8">
    <name type="scientific">Paludifilum halophilum</name>
    <dbReference type="NCBI Taxonomy" id="1642702"/>
    <lineage>
        <taxon>Bacteria</taxon>
        <taxon>Bacillati</taxon>
        <taxon>Bacillota</taxon>
        <taxon>Bacilli</taxon>
        <taxon>Bacillales</taxon>
        <taxon>Thermoactinomycetaceae</taxon>
        <taxon>Paludifilum</taxon>
    </lineage>
</organism>